<evidence type="ECO:0000256" key="1">
    <source>
        <dbReference type="ARBA" id="ARBA00023284"/>
    </source>
</evidence>
<dbReference type="Pfam" id="PF10262">
    <property type="entry name" value="Rdx"/>
    <property type="match status" value="1"/>
</dbReference>
<organism evidence="2 3">
    <name type="scientific">Diploptera punctata</name>
    <name type="common">Pacific beetle cockroach</name>
    <dbReference type="NCBI Taxonomy" id="6984"/>
    <lineage>
        <taxon>Eukaryota</taxon>
        <taxon>Metazoa</taxon>
        <taxon>Ecdysozoa</taxon>
        <taxon>Arthropoda</taxon>
        <taxon>Hexapoda</taxon>
        <taxon>Insecta</taxon>
        <taxon>Pterygota</taxon>
        <taxon>Neoptera</taxon>
        <taxon>Polyneoptera</taxon>
        <taxon>Dictyoptera</taxon>
        <taxon>Blattodea</taxon>
        <taxon>Blaberoidea</taxon>
        <taxon>Blaberidae</taxon>
        <taxon>Diplopterinae</taxon>
        <taxon>Diploptera</taxon>
    </lineage>
</organism>
<dbReference type="Proteomes" id="UP001233999">
    <property type="component" value="Unassembled WGS sequence"/>
</dbReference>
<sequence length="179" mass="18144">MDVKVEVEYCGGCGYLPRYEQLKEQIKSTVPTAEVVGKEGRTAGCESGHTPILCSVTRCVVGTGSCALVLRSTGCGWSWQRYAAALVLRCTGAVGPGSVMLRLSSSGVQGAVGPGSVMLQLSSSDVQGAVGPGSVYAAALVLRCTGCAVSLALLILLPSCSVVVVAAGPGVKLQSYGIC</sequence>
<dbReference type="Gene3D" id="3.40.30.10">
    <property type="entry name" value="Glutaredoxin"/>
    <property type="match status" value="1"/>
</dbReference>
<keyword evidence="3" id="KW-1185">Reference proteome</keyword>
<dbReference type="EMBL" id="JASPKZ010007156">
    <property type="protein sequence ID" value="KAJ9586442.1"/>
    <property type="molecule type" value="Genomic_DNA"/>
</dbReference>
<evidence type="ECO:0000313" key="2">
    <source>
        <dbReference type="EMBL" id="KAJ9586442.1"/>
    </source>
</evidence>
<proteinExistence type="predicted"/>
<dbReference type="InterPro" id="IPR011893">
    <property type="entry name" value="Selenoprotein_Rdx-typ"/>
</dbReference>
<accession>A0AAD7ZUQ6</accession>
<dbReference type="AlphaFoldDB" id="A0AAD7ZUQ6"/>
<gene>
    <name evidence="2" type="ORF">L9F63_019906</name>
</gene>
<reference evidence="2" key="1">
    <citation type="journal article" date="2023" name="IScience">
        <title>Live-bearing cockroach genome reveals convergent evolutionary mechanisms linked to viviparity in insects and beyond.</title>
        <authorList>
            <person name="Fouks B."/>
            <person name="Harrison M.C."/>
            <person name="Mikhailova A.A."/>
            <person name="Marchal E."/>
            <person name="English S."/>
            <person name="Carruthers M."/>
            <person name="Jennings E.C."/>
            <person name="Chiamaka E.L."/>
            <person name="Frigard R.A."/>
            <person name="Pippel M."/>
            <person name="Attardo G.M."/>
            <person name="Benoit J.B."/>
            <person name="Bornberg-Bauer E."/>
            <person name="Tobe S.S."/>
        </authorList>
    </citation>
    <scope>NUCLEOTIDE SEQUENCE</scope>
    <source>
        <strain evidence="2">Stay&amp;Tobe</strain>
    </source>
</reference>
<evidence type="ECO:0000313" key="3">
    <source>
        <dbReference type="Proteomes" id="UP001233999"/>
    </source>
</evidence>
<reference evidence="2" key="2">
    <citation type="submission" date="2023-05" db="EMBL/GenBank/DDBJ databases">
        <authorList>
            <person name="Fouks B."/>
        </authorList>
    </citation>
    <scope>NUCLEOTIDE SEQUENCE</scope>
    <source>
        <strain evidence="2">Stay&amp;Tobe</strain>
        <tissue evidence="2">Testes</tissue>
    </source>
</reference>
<protein>
    <recommendedName>
        <fullName evidence="4">Selenoprotein W</fullName>
    </recommendedName>
</protein>
<comment type="caution">
    <text evidence="2">The sequence shown here is derived from an EMBL/GenBank/DDBJ whole genome shotgun (WGS) entry which is preliminary data.</text>
</comment>
<evidence type="ECO:0008006" key="4">
    <source>
        <dbReference type="Google" id="ProtNLM"/>
    </source>
</evidence>
<keyword evidence="1" id="KW-0676">Redox-active center</keyword>
<name>A0AAD7ZUQ6_DIPPU</name>